<evidence type="ECO:0000313" key="2">
    <source>
        <dbReference type="EMBL" id="GGG91210.1"/>
    </source>
</evidence>
<dbReference type="PANTHER" id="PTHR23150">
    <property type="entry name" value="SULFATASE MODIFYING FACTOR 1, 2"/>
    <property type="match status" value="1"/>
</dbReference>
<dbReference type="PROSITE" id="PS51257">
    <property type="entry name" value="PROKAR_LIPOPROTEIN"/>
    <property type="match status" value="1"/>
</dbReference>
<dbReference type="PANTHER" id="PTHR23150:SF19">
    <property type="entry name" value="FORMYLGLYCINE-GENERATING ENZYME"/>
    <property type="match status" value="1"/>
</dbReference>
<evidence type="ECO:0000259" key="1">
    <source>
        <dbReference type="Pfam" id="PF03781"/>
    </source>
</evidence>
<dbReference type="Pfam" id="PF03781">
    <property type="entry name" value="FGE-sulfatase"/>
    <property type="match status" value="1"/>
</dbReference>
<dbReference type="SUPFAM" id="SSF56436">
    <property type="entry name" value="C-type lectin-like"/>
    <property type="match status" value="1"/>
</dbReference>
<gene>
    <name evidence="2" type="ORF">GCM10007420_03090</name>
</gene>
<dbReference type="EMBL" id="BMFS01000001">
    <property type="protein sequence ID" value="GGG91210.1"/>
    <property type="molecule type" value="Genomic_DNA"/>
</dbReference>
<dbReference type="InterPro" id="IPR042095">
    <property type="entry name" value="SUMF_sf"/>
</dbReference>
<organism evidence="2 3">
    <name type="scientific">Glycocaulis albus</name>
    <dbReference type="NCBI Taxonomy" id="1382801"/>
    <lineage>
        <taxon>Bacteria</taxon>
        <taxon>Pseudomonadati</taxon>
        <taxon>Pseudomonadota</taxon>
        <taxon>Alphaproteobacteria</taxon>
        <taxon>Maricaulales</taxon>
        <taxon>Maricaulaceae</taxon>
        <taxon>Glycocaulis</taxon>
    </lineage>
</organism>
<dbReference type="InterPro" id="IPR051043">
    <property type="entry name" value="Sulfatase_Mod_Factor_Kinase"/>
</dbReference>
<dbReference type="Proteomes" id="UP000648722">
    <property type="component" value="Unassembled WGS sequence"/>
</dbReference>
<dbReference type="Gene3D" id="3.90.1580.10">
    <property type="entry name" value="paralog of FGE (formylglycine-generating enzyme)"/>
    <property type="match status" value="1"/>
</dbReference>
<dbReference type="InterPro" id="IPR005532">
    <property type="entry name" value="SUMF_dom"/>
</dbReference>
<dbReference type="InterPro" id="IPR016187">
    <property type="entry name" value="CTDL_fold"/>
</dbReference>
<protein>
    <recommendedName>
        <fullName evidence="1">Sulfatase-modifying factor enzyme-like domain-containing protein</fullName>
    </recommendedName>
</protein>
<proteinExistence type="predicted"/>
<comment type="caution">
    <text evidence="2">The sequence shown here is derived from an EMBL/GenBank/DDBJ whole genome shotgun (WGS) entry which is preliminary data.</text>
</comment>
<name>A0ABQ1XDB5_9PROT</name>
<feature type="domain" description="Sulfatase-modifying factor enzyme-like" evidence="1">
    <location>
        <begin position="43"/>
        <end position="300"/>
    </location>
</feature>
<accession>A0ABQ1XDB5</accession>
<keyword evidence="3" id="KW-1185">Reference proteome</keyword>
<sequence length="307" mass="33499">MTNKQLALATVLGGAVWLAGCGRDPVVEACLPVSAPDPEAPGSGMVWIPPGTVQLGSEDFFPEERPVRNARVDGFWIGTHEVTNLEFAAFVAATGYVTLAEREGVDAGGGGVFGPGVQVRDWSDIRTWWRFDPGASWRHPQGRASTIEGRDTFPVVQIAYEDALAYARWRGHDLPGEAEWEMAARGGLTGAPYVWGANVRPDGTYMANHWQGVFPVQDNGADGHAGLAPVGCFAPNGYGLHDMAGNVWEWTRDEWEQPGFRVIKGGSFLCSDSYCHRYRPAARQPGDERFSTEHLGFRTIWRGPAPD</sequence>
<reference evidence="3" key="1">
    <citation type="journal article" date="2019" name="Int. J. Syst. Evol. Microbiol.">
        <title>The Global Catalogue of Microorganisms (GCM) 10K type strain sequencing project: providing services to taxonomists for standard genome sequencing and annotation.</title>
        <authorList>
            <consortium name="The Broad Institute Genomics Platform"/>
            <consortium name="The Broad Institute Genome Sequencing Center for Infectious Disease"/>
            <person name="Wu L."/>
            <person name="Ma J."/>
        </authorList>
    </citation>
    <scope>NUCLEOTIDE SEQUENCE [LARGE SCALE GENOMIC DNA]</scope>
    <source>
        <strain evidence="3">CGMCC 1.12766</strain>
    </source>
</reference>
<evidence type="ECO:0000313" key="3">
    <source>
        <dbReference type="Proteomes" id="UP000648722"/>
    </source>
</evidence>